<accession>A0ABZ0USK0</accession>
<dbReference type="InterPro" id="IPR000182">
    <property type="entry name" value="GNAT_dom"/>
</dbReference>
<feature type="domain" description="N-acetyltransferase" evidence="1">
    <location>
        <begin position="121"/>
        <end position="263"/>
    </location>
</feature>
<dbReference type="Pfam" id="PF00583">
    <property type="entry name" value="Acetyltransf_1"/>
    <property type="match status" value="1"/>
</dbReference>
<keyword evidence="3" id="KW-1185">Reference proteome</keyword>
<evidence type="ECO:0000313" key="2">
    <source>
        <dbReference type="EMBL" id="WPX97890.1"/>
    </source>
</evidence>
<organism evidence="2 3">
    <name type="scientific">Candidatus Fokinia crypta</name>
    <dbReference type="NCBI Taxonomy" id="1920990"/>
    <lineage>
        <taxon>Bacteria</taxon>
        <taxon>Pseudomonadati</taxon>
        <taxon>Pseudomonadota</taxon>
        <taxon>Alphaproteobacteria</taxon>
        <taxon>Rickettsiales</taxon>
        <taxon>Candidatus Midichloriaceae</taxon>
        <taxon>Candidatus Fokinia</taxon>
    </lineage>
</organism>
<dbReference type="CDD" id="cd04301">
    <property type="entry name" value="NAT_SF"/>
    <property type="match status" value="1"/>
</dbReference>
<reference evidence="2" key="1">
    <citation type="submission" date="2022-10" db="EMBL/GenBank/DDBJ databases">
        <title>Host association and intracellularity evolved multiple times independently in the Rickettsiales.</title>
        <authorList>
            <person name="Castelli M."/>
            <person name="Nardi T."/>
            <person name="Gammuto L."/>
            <person name="Bellinzona G."/>
            <person name="Sabaneyeva E."/>
            <person name="Potekhin A."/>
            <person name="Serra V."/>
            <person name="Petroni G."/>
            <person name="Sassera D."/>
        </authorList>
    </citation>
    <scope>NUCLEOTIDE SEQUENCE [LARGE SCALE GENOMIC DNA]</scope>
    <source>
        <strain evidence="2">US_Bl 11III1</strain>
    </source>
</reference>
<dbReference type="RefSeq" id="WP_323721871.1">
    <property type="nucleotide sequence ID" value="NZ_CP110343.1"/>
</dbReference>
<dbReference type="Proteomes" id="UP001325140">
    <property type="component" value="Chromosome"/>
</dbReference>
<gene>
    <name evidence="2" type="ORF">Fokcrypt_00413</name>
</gene>
<dbReference type="EMBL" id="CP110343">
    <property type="protein sequence ID" value="WPX97890.1"/>
    <property type="molecule type" value="Genomic_DNA"/>
</dbReference>
<dbReference type="SUPFAM" id="SSF55729">
    <property type="entry name" value="Acyl-CoA N-acyltransferases (Nat)"/>
    <property type="match status" value="1"/>
</dbReference>
<sequence length="264" mass="29630">MNLINNQLKIIEQNHLGHFAYLPKMLGFDVHQADGVTVINCGLGTSMFNIAYGAPNDCTTAIDQIKQKYKEQPFAWWIQPSKHNQSTTKALIQKGFIIEAIEHAMICDLSSVVSFVQKTDLVIKVVTQISLLQDFMSVLESYDPHISAFYGRMNDELLDADEKLVVGYAYGKPVTIGILFLSETSAGVFTLITSRNFRRMGYGSDMVLFLMKFAKDNGCSSVTLSASGDSGYSIYECFNFCKVGRFECFEYKGEQIINRETSDF</sequence>
<evidence type="ECO:0000259" key="1">
    <source>
        <dbReference type="PROSITE" id="PS51186"/>
    </source>
</evidence>
<dbReference type="InterPro" id="IPR016181">
    <property type="entry name" value="Acyl_CoA_acyltransferase"/>
</dbReference>
<dbReference type="PROSITE" id="PS51186">
    <property type="entry name" value="GNAT"/>
    <property type="match status" value="1"/>
</dbReference>
<protein>
    <submittedName>
        <fullName evidence="2">GNAT family acetyltransferase</fullName>
    </submittedName>
</protein>
<evidence type="ECO:0000313" key="3">
    <source>
        <dbReference type="Proteomes" id="UP001325140"/>
    </source>
</evidence>
<proteinExistence type="predicted"/>
<dbReference type="Gene3D" id="3.40.630.30">
    <property type="match status" value="1"/>
</dbReference>
<name>A0ABZ0USK0_9RICK</name>